<dbReference type="InterPro" id="IPR050482">
    <property type="entry name" value="Sensor_HK_TwoCompSys"/>
</dbReference>
<keyword evidence="5" id="KW-0902">Two-component regulatory system</keyword>
<feature type="transmembrane region" description="Helical" evidence="7">
    <location>
        <begin position="356"/>
        <end position="378"/>
    </location>
</feature>
<dbReference type="PANTHER" id="PTHR24421:SF10">
    <property type="entry name" value="NITRATE_NITRITE SENSOR PROTEIN NARQ"/>
    <property type="match status" value="1"/>
</dbReference>
<name>A0A1T4Y173_9GAMM</name>
<dbReference type="GO" id="GO:0000160">
    <property type="term" value="P:phosphorelay signal transduction system"/>
    <property type="evidence" value="ECO:0007669"/>
    <property type="project" value="UniProtKB-KW"/>
</dbReference>
<evidence type="ECO:0000256" key="6">
    <source>
        <dbReference type="SAM" id="Coils"/>
    </source>
</evidence>
<protein>
    <recommendedName>
        <fullName evidence="2">histidine kinase</fullName>
        <ecNumber evidence="2">2.7.13.3</ecNumber>
    </recommendedName>
</protein>
<accession>A0A1T4Y173</accession>
<dbReference type="InterPro" id="IPR036890">
    <property type="entry name" value="HATPase_C_sf"/>
</dbReference>
<keyword evidence="7" id="KW-1133">Transmembrane helix</keyword>
<dbReference type="Gene3D" id="3.30.565.10">
    <property type="entry name" value="Histidine kinase-like ATPase, C-terminal domain"/>
    <property type="match status" value="1"/>
</dbReference>
<dbReference type="CDD" id="cd16917">
    <property type="entry name" value="HATPase_UhpB-NarQ-NarX-like"/>
    <property type="match status" value="1"/>
</dbReference>
<evidence type="ECO:0000256" key="4">
    <source>
        <dbReference type="ARBA" id="ARBA00022777"/>
    </source>
</evidence>
<keyword evidence="10" id="KW-1185">Reference proteome</keyword>
<keyword evidence="7" id="KW-0472">Membrane</keyword>
<keyword evidence="7" id="KW-0812">Transmembrane</keyword>
<keyword evidence="6" id="KW-0175">Coiled coil</keyword>
<dbReference type="SMART" id="SM00387">
    <property type="entry name" value="HATPase_c"/>
    <property type="match status" value="1"/>
</dbReference>
<feature type="transmembrane region" description="Helical" evidence="7">
    <location>
        <begin position="270"/>
        <end position="291"/>
    </location>
</feature>
<evidence type="ECO:0000313" key="10">
    <source>
        <dbReference type="Proteomes" id="UP000190460"/>
    </source>
</evidence>
<organism evidence="9 10">
    <name type="scientific">Thiothrix eikelboomii</name>
    <dbReference type="NCBI Taxonomy" id="92487"/>
    <lineage>
        <taxon>Bacteria</taxon>
        <taxon>Pseudomonadati</taxon>
        <taxon>Pseudomonadota</taxon>
        <taxon>Gammaproteobacteria</taxon>
        <taxon>Thiotrichales</taxon>
        <taxon>Thiotrichaceae</taxon>
        <taxon>Thiothrix</taxon>
    </lineage>
</organism>
<feature type="coiled-coil region" evidence="6">
    <location>
        <begin position="415"/>
        <end position="446"/>
    </location>
</feature>
<dbReference type="PANTHER" id="PTHR24421">
    <property type="entry name" value="NITRATE/NITRITE SENSOR PROTEIN NARX-RELATED"/>
    <property type="match status" value="1"/>
</dbReference>
<feature type="domain" description="Histidine kinase/HSP90-like ATPase" evidence="8">
    <location>
        <begin position="555"/>
        <end position="650"/>
    </location>
</feature>
<feature type="transmembrane region" description="Helical" evidence="7">
    <location>
        <begin position="239"/>
        <end position="258"/>
    </location>
</feature>
<sequence length="651" mass="72463">MLLVGVCLVLGWQITTVRYQPPAEGALSRNNATVVVADPSACPASISDGLATADIVVPLAEILGHCVRQSLAQLEQQGKAVILPHEWRDEFSTLPALKSGQAVYRVKVSFSTTPQGLWSLVLPTTGNNPAILVNDRLIGWGGSFQTPVARNTNRPLMFTIPQGLLIQGDNYFDIYVVSEPAATGFLDRLVIGRAEVLEASYQRYHFFRSTLPQIIALVVLVLSCAMGMLWFYRRQDREYGFCALGGVFWSIYTLDQFVVNIAGSYRLWDWLSVVSLGGLSLIGVFFIHRFLQQRYPRTEQSLLISLVGLALLLAVVPEAWFYGLLRFVAYPVMCFSLLYVLLFAAHAAWQVRSADLYVLVAAGSVVVLLAFYDLMVIWGFESLAYGRFLHFGAPFVLLAFGWILLQRFVRSLQAMESFNVQLIELNQELEARVEEKTRKIAQSYETIRILGQEQVLLHERSRIMRDMHDGIGVYLTSMLRQLENDTVDRQQLSHAAHHALNDLRLMIDSLGSASTDLPAMLGMFRTRIGVALEACGVDLEWNVDELPPLADFGPERALNLLRILQEAFTNALKHSSATCIRLSAKTESKSKGSSLIIIEVCDNGKGFNLEGRAGNGLKNMRYRAQKIKAEFAIKPSVLGTCLEIGLPLPNV</sequence>
<dbReference type="Gene3D" id="1.20.5.1930">
    <property type="match status" value="1"/>
</dbReference>
<evidence type="ECO:0000256" key="2">
    <source>
        <dbReference type="ARBA" id="ARBA00012438"/>
    </source>
</evidence>
<evidence type="ECO:0000313" key="9">
    <source>
        <dbReference type="EMBL" id="SKA95530.1"/>
    </source>
</evidence>
<feature type="transmembrane region" description="Helical" evidence="7">
    <location>
        <begin position="384"/>
        <end position="405"/>
    </location>
</feature>
<dbReference type="EC" id="2.7.13.3" evidence="2"/>
<dbReference type="AlphaFoldDB" id="A0A1T4Y173"/>
<evidence type="ECO:0000256" key="5">
    <source>
        <dbReference type="ARBA" id="ARBA00023012"/>
    </source>
</evidence>
<comment type="catalytic activity">
    <reaction evidence="1">
        <text>ATP + protein L-histidine = ADP + protein N-phospho-L-histidine.</text>
        <dbReference type="EC" id="2.7.13.3"/>
    </reaction>
</comment>
<reference evidence="9 10" key="1">
    <citation type="submission" date="2017-02" db="EMBL/GenBank/DDBJ databases">
        <authorList>
            <person name="Peterson S.W."/>
        </authorList>
    </citation>
    <scope>NUCLEOTIDE SEQUENCE [LARGE SCALE GENOMIC DNA]</scope>
    <source>
        <strain evidence="9 10">ATCC 49788</strain>
    </source>
</reference>
<keyword evidence="3" id="KW-0808">Transferase</keyword>
<proteinExistence type="predicted"/>
<evidence type="ECO:0000256" key="7">
    <source>
        <dbReference type="SAM" id="Phobius"/>
    </source>
</evidence>
<evidence type="ECO:0000256" key="1">
    <source>
        <dbReference type="ARBA" id="ARBA00000085"/>
    </source>
</evidence>
<feature type="transmembrane region" description="Helical" evidence="7">
    <location>
        <begin position="328"/>
        <end position="349"/>
    </location>
</feature>
<gene>
    <name evidence="9" type="ORF">SAMN02745130_03790</name>
</gene>
<dbReference type="SUPFAM" id="SSF55874">
    <property type="entry name" value="ATPase domain of HSP90 chaperone/DNA topoisomerase II/histidine kinase"/>
    <property type="match status" value="1"/>
</dbReference>
<dbReference type="GO" id="GO:0004673">
    <property type="term" value="F:protein histidine kinase activity"/>
    <property type="evidence" value="ECO:0007669"/>
    <property type="project" value="UniProtKB-EC"/>
</dbReference>
<feature type="transmembrane region" description="Helical" evidence="7">
    <location>
        <begin position="211"/>
        <end position="232"/>
    </location>
</feature>
<feature type="transmembrane region" description="Helical" evidence="7">
    <location>
        <begin position="303"/>
        <end position="322"/>
    </location>
</feature>
<evidence type="ECO:0000259" key="8">
    <source>
        <dbReference type="SMART" id="SM00387"/>
    </source>
</evidence>
<dbReference type="InterPro" id="IPR003594">
    <property type="entry name" value="HATPase_dom"/>
</dbReference>
<dbReference type="EMBL" id="FUYB01000031">
    <property type="protein sequence ID" value="SKA95530.1"/>
    <property type="molecule type" value="Genomic_DNA"/>
</dbReference>
<dbReference type="Proteomes" id="UP000190460">
    <property type="component" value="Unassembled WGS sequence"/>
</dbReference>
<dbReference type="STRING" id="92487.SAMN02745130_03790"/>
<keyword evidence="4 9" id="KW-0418">Kinase</keyword>
<evidence type="ECO:0000256" key="3">
    <source>
        <dbReference type="ARBA" id="ARBA00022679"/>
    </source>
</evidence>